<protein>
    <submittedName>
        <fullName evidence="1">Uncharacterized protein</fullName>
    </submittedName>
</protein>
<dbReference type="EMBL" id="FRBQ01000003">
    <property type="protein sequence ID" value="SHM06610.1"/>
    <property type="molecule type" value="Genomic_DNA"/>
</dbReference>
<accession>A0A1M7FRQ5</accession>
<evidence type="ECO:0000313" key="2">
    <source>
        <dbReference type="Proteomes" id="UP000184305"/>
    </source>
</evidence>
<organism evidence="1 2">
    <name type="scientific">Phytopseudomonas punonensis</name>
    <dbReference type="NCBI Taxonomy" id="1220495"/>
    <lineage>
        <taxon>Bacteria</taxon>
        <taxon>Pseudomonadati</taxon>
        <taxon>Pseudomonadota</taxon>
        <taxon>Gammaproteobacteria</taxon>
        <taxon>Pseudomonadales</taxon>
        <taxon>Pseudomonadaceae</taxon>
        <taxon>Phytopseudomonas</taxon>
    </lineage>
</organism>
<dbReference type="Proteomes" id="UP000184305">
    <property type="component" value="Unassembled WGS sequence"/>
</dbReference>
<keyword evidence="2" id="KW-1185">Reference proteome</keyword>
<gene>
    <name evidence="1" type="ORF">SAMN05216288_2956</name>
</gene>
<proteinExistence type="predicted"/>
<sequence>MEPTLTTEEKAGKPVFKIGENHQGLCFGGFLLLLN</sequence>
<dbReference type="AlphaFoldDB" id="A0A1M7FRQ5"/>
<name>A0A1M7FRQ5_9GAMM</name>
<reference evidence="2" key="1">
    <citation type="submission" date="2016-11" db="EMBL/GenBank/DDBJ databases">
        <authorList>
            <person name="Varghese N."/>
            <person name="Submissions S."/>
        </authorList>
    </citation>
    <scope>NUCLEOTIDE SEQUENCE [LARGE SCALE GENOMIC DNA]</scope>
    <source>
        <strain evidence="2">CECT 8089</strain>
    </source>
</reference>
<evidence type="ECO:0000313" key="1">
    <source>
        <dbReference type="EMBL" id="SHM06610.1"/>
    </source>
</evidence>